<dbReference type="Gene3D" id="3.10.330.20">
    <property type="match status" value="1"/>
</dbReference>
<feature type="domain" description="tRNA (adenine(58)-N(1))-methyltransferase catalytic subunit TRM61 C-terminal" evidence="11">
    <location>
        <begin position="84"/>
        <end position="400"/>
    </location>
</feature>
<accession>A0A388KNW7</accession>
<dbReference type="Gramene" id="GBG71698">
    <property type="protein sequence ID" value="GBG71698"/>
    <property type="gene ID" value="CBR_g9110"/>
</dbReference>
<dbReference type="CDD" id="cd02440">
    <property type="entry name" value="AdoMet_MTases"/>
    <property type="match status" value="1"/>
</dbReference>
<keyword evidence="4" id="KW-0808">Transferase</keyword>
<proteinExistence type="inferred from homology"/>
<dbReference type="SUPFAM" id="SSF53335">
    <property type="entry name" value="S-adenosyl-L-methionine-dependent methyltransferases"/>
    <property type="match status" value="1"/>
</dbReference>
<dbReference type="CDD" id="cd02022">
    <property type="entry name" value="DPCK"/>
    <property type="match status" value="1"/>
</dbReference>
<evidence type="ECO:0000313" key="12">
    <source>
        <dbReference type="EMBL" id="GBG71698.1"/>
    </source>
</evidence>
<sequence length="617" mass="67773">MIGTAPAFLASTQEEGLSSSTAPTRQHRAIQEGDLVIVYEGHERMRAVRVSSKGRFEDKWGVFFQERWIGCPFGSRVFADRGDGFVHLLAPSPELWTLVLPHRTQILYMADISLVISFLELRPGVVVLESGTGSGSLTTSLARAVSPHGHVHTFEFHAQRAAVAKEEFAKNGLDSIVAVDVRDIQGEGFPEHLAGKADAVFLDLPGPWEAVPSAARSLRPDGVFCSFSPCIEQVQRCCAALHKHGFVDVRTFEVLLRTYNLRSETQITDLRSTTGQSQHGNGQQDLTAMGGAGVGVTDSDWEDHRVKRLRAEEEAKTEGVEDRGDDSILEESGGPKMTGPDHSINTTGGDPGTKLGRAIQQGLMGESAPQALSSPFRHRRVTAICSSDARGHTGYLTFARRCAIAAAAAADDDDDKKNALRKGSWGWRRAVAAFGPGILRDDREVNREVLGDLVFKDVEKRRKLNWATWPSIFMGMFKELAWLWLVGSPVAVLDAPLLFEACLTWLASPIAVIWVPRSVQEQRLMSRDNITLEQAQQRIDAQLPLEWKRARADIVIDNSGSIEELRAQVERFSVEIQAPRGWRGWLSSRGGVGTAIVAVSVCLWVLWSWVGKADGLG</sequence>
<name>A0A388KNW7_CHABU</name>
<keyword evidence="9" id="KW-0539">Nucleus</keyword>
<dbReference type="InterPro" id="IPR014816">
    <property type="entry name" value="tRNA_MeTrfase_Gcd14"/>
</dbReference>
<keyword evidence="7" id="KW-0547">Nucleotide-binding</keyword>
<evidence type="ECO:0000256" key="6">
    <source>
        <dbReference type="ARBA" id="ARBA00022694"/>
    </source>
</evidence>
<dbReference type="Gene3D" id="3.40.50.150">
    <property type="entry name" value="Vaccinia Virus protein VP39"/>
    <property type="match status" value="1"/>
</dbReference>
<dbReference type="Pfam" id="PF01121">
    <property type="entry name" value="CoaE"/>
    <property type="match status" value="1"/>
</dbReference>
<protein>
    <recommendedName>
        <fullName evidence="2">tRNA (adenine(58)-N(1))-methyltransferase</fullName>
        <ecNumber evidence="2">2.1.1.220</ecNumber>
    </recommendedName>
</protein>
<dbReference type="Gene3D" id="3.40.50.300">
    <property type="entry name" value="P-loop containing nucleotide triphosphate hydrolases"/>
    <property type="match status" value="1"/>
</dbReference>
<gene>
    <name evidence="12" type="ORF">CBR_g9110</name>
</gene>
<keyword evidence="8" id="KW-0067">ATP-binding</keyword>
<dbReference type="FunFam" id="3.40.50.150:FF:000227">
    <property type="entry name" value="tRNA (adenine(58)-N(1))-methyltransferase"/>
    <property type="match status" value="1"/>
</dbReference>
<dbReference type="Pfam" id="PF08704">
    <property type="entry name" value="GCD14"/>
    <property type="match status" value="1"/>
</dbReference>
<organism evidence="12 13">
    <name type="scientific">Chara braunii</name>
    <name type="common">Braun's stonewort</name>
    <dbReference type="NCBI Taxonomy" id="69332"/>
    <lineage>
        <taxon>Eukaryota</taxon>
        <taxon>Viridiplantae</taxon>
        <taxon>Streptophyta</taxon>
        <taxon>Charophyceae</taxon>
        <taxon>Charales</taxon>
        <taxon>Characeae</taxon>
        <taxon>Chara</taxon>
    </lineage>
</organism>
<evidence type="ECO:0000313" key="13">
    <source>
        <dbReference type="Proteomes" id="UP000265515"/>
    </source>
</evidence>
<dbReference type="InterPro" id="IPR049470">
    <property type="entry name" value="TRM61_C"/>
</dbReference>
<evidence type="ECO:0000256" key="9">
    <source>
        <dbReference type="ARBA" id="ARBA00023242"/>
    </source>
</evidence>
<dbReference type="Proteomes" id="UP000265515">
    <property type="component" value="Unassembled WGS sequence"/>
</dbReference>
<feature type="compositionally biased region" description="Basic and acidic residues" evidence="10">
    <location>
        <begin position="312"/>
        <end position="326"/>
    </location>
</feature>
<keyword evidence="5" id="KW-0949">S-adenosyl-L-methionine</keyword>
<evidence type="ECO:0000256" key="5">
    <source>
        <dbReference type="ARBA" id="ARBA00022691"/>
    </source>
</evidence>
<dbReference type="GO" id="GO:0031515">
    <property type="term" value="C:tRNA (m1A) methyltransferase complex"/>
    <property type="evidence" value="ECO:0007669"/>
    <property type="project" value="InterPro"/>
</dbReference>
<dbReference type="InterPro" id="IPR001977">
    <property type="entry name" value="Depp_CoAkinase"/>
</dbReference>
<dbReference type="GO" id="GO:0004140">
    <property type="term" value="F:dephospho-CoA kinase activity"/>
    <property type="evidence" value="ECO:0007669"/>
    <property type="project" value="InterPro"/>
</dbReference>
<comment type="caution">
    <text evidence="12">The sequence shown here is derived from an EMBL/GenBank/DDBJ whole genome shotgun (WGS) entry which is preliminary data.</text>
</comment>
<dbReference type="InterPro" id="IPR027417">
    <property type="entry name" value="P-loop_NTPase"/>
</dbReference>
<dbReference type="PROSITE" id="PS51620">
    <property type="entry name" value="SAM_TRM61"/>
    <property type="match status" value="1"/>
</dbReference>
<evidence type="ECO:0000256" key="3">
    <source>
        <dbReference type="ARBA" id="ARBA00022603"/>
    </source>
</evidence>
<dbReference type="GO" id="GO:0030488">
    <property type="term" value="P:tRNA methylation"/>
    <property type="evidence" value="ECO:0007669"/>
    <property type="project" value="InterPro"/>
</dbReference>
<dbReference type="PROSITE" id="PS51219">
    <property type="entry name" value="DPCK"/>
    <property type="match status" value="1"/>
</dbReference>
<evidence type="ECO:0000256" key="1">
    <source>
        <dbReference type="ARBA" id="ARBA00004123"/>
    </source>
</evidence>
<reference evidence="12 13" key="1">
    <citation type="journal article" date="2018" name="Cell">
        <title>The Chara Genome: Secondary Complexity and Implications for Plant Terrestrialization.</title>
        <authorList>
            <person name="Nishiyama T."/>
            <person name="Sakayama H."/>
            <person name="Vries J.D."/>
            <person name="Buschmann H."/>
            <person name="Saint-Marcoux D."/>
            <person name="Ullrich K.K."/>
            <person name="Haas F.B."/>
            <person name="Vanderstraeten L."/>
            <person name="Becker D."/>
            <person name="Lang D."/>
            <person name="Vosolsobe S."/>
            <person name="Rombauts S."/>
            <person name="Wilhelmsson P.K.I."/>
            <person name="Janitza P."/>
            <person name="Kern R."/>
            <person name="Heyl A."/>
            <person name="Rumpler F."/>
            <person name="Villalobos L.I.A.C."/>
            <person name="Clay J.M."/>
            <person name="Skokan R."/>
            <person name="Toyoda A."/>
            <person name="Suzuki Y."/>
            <person name="Kagoshima H."/>
            <person name="Schijlen E."/>
            <person name="Tajeshwar N."/>
            <person name="Catarino B."/>
            <person name="Hetherington A.J."/>
            <person name="Saltykova A."/>
            <person name="Bonnot C."/>
            <person name="Breuninger H."/>
            <person name="Symeonidi A."/>
            <person name="Radhakrishnan G.V."/>
            <person name="Van Nieuwerburgh F."/>
            <person name="Deforce D."/>
            <person name="Chang C."/>
            <person name="Karol K.G."/>
            <person name="Hedrich R."/>
            <person name="Ulvskov P."/>
            <person name="Glockner G."/>
            <person name="Delwiche C.F."/>
            <person name="Petrasek J."/>
            <person name="Van de Peer Y."/>
            <person name="Friml J."/>
            <person name="Beilby M."/>
            <person name="Dolan L."/>
            <person name="Kohara Y."/>
            <person name="Sugano S."/>
            <person name="Fujiyama A."/>
            <person name="Delaux P.-M."/>
            <person name="Quint M."/>
            <person name="TheiBen G."/>
            <person name="Hagemann M."/>
            <person name="Harholt J."/>
            <person name="Dunand C."/>
            <person name="Zachgo S."/>
            <person name="Langdale J."/>
            <person name="Maumus F."/>
            <person name="Straeten D.V.D."/>
            <person name="Gould S.B."/>
            <person name="Rensing S.A."/>
        </authorList>
    </citation>
    <scope>NUCLEOTIDE SEQUENCE [LARGE SCALE GENOMIC DNA]</scope>
    <source>
        <strain evidence="12 13">S276</strain>
    </source>
</reference>
<evidence type="ECO:0000256" key="10">
    <source>
        <dbReference type="SAM" id="MobiDB-lite"/>
    </source>
</evidence>
<dbReference type="PANTHER" id="PTHR12133:SF2">
    <property type="entry name" value="TRNA (ADENINE(58)-N(1))-METHYLTRANSFERASE CATALYTIC SUBUNIT TRMT61A"/>
    <property type="match status" value="1"/>
</dbReference>
<evidence type="ECO:0000256" key="2">
    <source>
        <dbReference type="ARBA" id="ARBA00012796"/>
    </source>
</evidence>
<dbReference type="NCBIfam" id="TIGR00152">
    <property type="entry name" value="dephospho-CoA kinase"/>
    <property type="match status" value="1"/>
</dbReference>
<dbReference type="EC" id="2.1.1.220" evidence="2"/>
<dbReference type="GO" id="GO:0160107">
    <property type="term" value="F:tRNA (adenine(58)-N1)-methyltransferase activity"/>
    <property type="evidence" value="ECO:0007669"/>
    <property type="project" value="UniProtKB-EC"/>
</dbReference>
<evidence type="ECO:0000256" key="7">
    <source>
        <dbReference type="ARBA" id="ARBA00022741"/>
    </source>
</evidence>
<dbReference type="EMBL" id="BFEA01000152">
    <property type="protein sequence ID" value="GBG71698.1"/>
    <property type="molecule type" value="Genomic_DNA"/>
</dbReference>
<dbReference type="GO" id="GO:0005634">
    <property type="term" value="C:nucleus"/>
    <property type="evidence" value="ECO:0007669"/>
    <property type="project" value="UniProtKB-SubCell"/>
</dbReference>
<evidence type="ECO:0000256" key="4">
    <source>
        <dbReference type="ARBA" id="ARBA00022679"/>
    </source>
</evidence>
<dbReference type="SUPFAM" id="SSF52540">
    <property type="entry name" value="P-loop containing nucleoside triphosphate hydrolases"/>
    <property type="match status" value="1"/>
</dbReference>
<dbReference type="STRING" id="69332.A0A388KNW7"/>
<evidence type="ECO:0000259" key="11">
    <source>
        <dbReference type="Pfam" id="PF08704"/>
    </source>
</evidence>
<dbReference type="GO" id="GO:0015937">
    <property type="term" value="P:coenzyme A biosynthetic process"/>
    <property type="evidence" value="ECO:0007669"/>
    <property type="project" value="InterPro"/>
</dbReference>
<keyword evidence="13" id="KW-1185">Reference proteome</keyword>
<keyword evidence="6" id="KW-0819">tRNA processing</keyword>
<dbReference type="PANTHER" id="PTHR12133">
    <property type="entry name" value="TRNA (ADENINE(58)-N(1))-METHYLTRANSFERASE"/>
    <property type="match status" value="1"/>
</dbReference>
<dbReference type="HAMAP" id="MF_00376">
    <property type="entry name" value="Dephospho_CoA_kinase"/>
    <property type="match status" value="1"/>
</dbReference>
<dbReference type="InterPro" id="IPR029063">
    <property type="entry name" value="SAM-dependent_MTases_sf"/>
</dbReference>
<dbReference type="AlphaFoldDB" id="A0A388KNW7"/>
<evidence type="ECO:0000256" key="8">
    <source>
        <dbReference type="ARBA" id="ARBA00022840"/>
    </source>
</evidence>
<dbReference type="GO" id="GO:0005524">
    <property type="term" value="F:ATP binding"/>
    <property type="evidence" value="ECO:0007669"/>
    <property type="project" value="UniProtKB-KW"/>
</dbReference>
<keyword evidence="3" id="KW-0489">Methyltransferase</keyword>
<comment type="subcellular location">
    <subcellularLocation>
        <location evidence="1">Nucleus</location>
    </subcellularLocation>
</comment>
<feature type="region of interest" description="Disordered" evidence="10">
    <location>
        <begin position="312"/>
        <end position="351"/>
    </location>
</feature>
<dbReference type="OrthoDB" id="1925287at2759"/>